<feature type="transmembrane region" description="Helical" evidence="8">
    <location>
        <begin position="379"/>
        <end position="403"/>
    </location>
</feature>
<feature type="transmembrane region" description="Helical" evidence="8">
    <location>
        <begin position="36"/>
        <end position="57"/>
    </location>
</feature>
<feature type="domain" description="Ammonium transporter AmtB-like" evidence="9">
    <location>
        <begin position="37"/>
        <end position="433"/>
    </location>
</feature>
<feature type="transmembrane region" description="Helical" evidence="8">
    <location>
        <begin position="282"/>
        <end position="301"/>
    </location>
</feature>
<dbReference type="Pfam" id="PF00909">
    <property type="entry name" value="Ammonium_transp"/>
    <property type="match status" value="1"/>
</dbReference>
<evidence type="ECO:0000256" key="1">
    <source>
        <dbReference type="ARBA" id="ARBA00004141"/>
    </source>
</evidence>
<evidence type="ECO:0000256" key="7">
    <source>
        <dbReference type="ARBA" id="ARBA00023177"/>
    </source>
</evidence>
<feature type="transmembrane region" description="Helical" evidence="8">
    <location>
        <begin position="112"/>
        <end position="134"/>
    </location>
</feature>
<organism evidence="10 11">
    <name type="scientific">Chaetomidium leptoderma</name>
    <dbReference type="NCBI Taxonomy" id="669021"/>
    <lineage>
        <taxon>Eukaryota</taxon>
        <taxon>Fungi</taxon>
        <taxon>Dikarya</taxon>
        <taxon>Ascomycota</taxon>
        <taxon>Pezizomycotina</taxon>
        <taxon>Sordariomycetes</taxon>
        <taxon>Sordariomycetidae</taxon>
        <taxon>Sordariales</taxon>
        <taxon>Chaetomiaceae</taxon>
        <taxon>Chaetomidium</taxon>
    </lineage>
</organism>
<keyword evidence="3 8" id="KW-0813">Transport</keyword>
<proteinExistence type="inferred from homology"/>
<evidence type="ECO:0000256" key="4">
    <source>
        <dbReference type="ARBA" id="ARBA00022692"/>
    </source>
</evidence>
<evidence type="ECO:0000256" key="6">
    <source>
        <dbReference type="ARBA" id="ARBA00023136"/>
    </source>
</evidence>
<evidence type="ECO:0000256" key="3">
    <source>
        <dbReference type="ARBA" id="ARBA00022448"/>
    </source>
</evidence>
<reference evidence="10" key="2">
    <citation type="submission" date="2023-05" db="EMBL/GenBank/DDBJ databases">
        <authorList>
            <consortium name="Lawrence Berkeley National Laboratory"/>
            <person name="Steindorff A."/>
            <person name="Hensen N."/>
            <person name="Bonometti L."/>
            <person name="Westerberg I."/>
            <person name="Brannstrom I.O."/>
            <person name="Guillou S."/>
            <person name="Cros-Aarteil S."/>
            <person name="Calhoun S."/>
            <person name="Haridas S."/>
            <person name="Kuo A."/>
            <person name="Mondo S."/>
            <person name="Pangilinan J."/>
            <person name="Riley R."/>
            <person name="Labutti K."/>
            <person name="Andreopoulos B."/>
            <person name="Lipzen A."/>
            <person name="Chen C."/>
            <person name="Yanf M."/>
            <person name="Daum C."/>
            <person name="Ng V."/>
            <person name="Clum A."/>
            <person name="Ohm R."/>
            <person name="Martin F."/>
            <person name="Silar P."/>
            <person name="Natvig D."/>
            <person name="Lalanne C."/>
            <person name="Gautier V."/>
            <person name="Ament-Velasquez S.L."/>
            <person name="Kruys A."/>
            <person name="Hutchinson M.I."/>
            <person name="Powell A.J."/>
            <person name="Barry K."/>
            <person name="Miller A.N."/>
            <person name="Grigoriev I.V."/>
            <person name="Debuchy R."/>
            <person name="Gladieux P."/>
            <person name="Thoren M.H."/>
            <person name="Johannesson H."/>
        </authorList>
    </citation>
    <scope>NUCLEOTIDE SEQUENCE</scope>
    <source>
        <strain evidence="10">CBS 538.74</strain>
    </source>
</reference>
<evidence type="ECO:0000313" key="10">
    <source>
        <dbReference type="EMBL" id="KAK4151836.1"/>
    </source>
</evidence>
<feature type="transmembrane region" description="Helical" evidence="8">
    <location>
        <begin position="249"/>
        <end position="270"/>
    </location>
</feature>
<dbReference type="PANTHER" id="PTHR43029:SF10">
    <property type="entry name" value="AMMONIUM TRANSPORTER MEP2"/>
    <property type="match status" value="1"/>
</dbReference>
<dbReference type="InterPro" id="IPR018047">
    <property type="entry name" value="Ammonium_transpt_CS"/>
</dbReference>
<feature type="transmembrane region" description="Helical" evidence="8">
    <location>
        <begin position="69"/>
        <end position="92"/>
    </location>
</feature>
<dbReference type="NCBIfam" id="TIGR00836">
    <property type="entry name" value="amt"/>
    <property type="match status" value="1"/>
</dbReference>
<dbReference type="InterPro" id="IPR001905">
    <property type="entry name" value="Ammonium_transpt"/>
</dbReference>
<dbReference type="PROSITE" id="PS01219">
    <property type="entry name" value="AMMONIUM_TRANSP"/>
    <property type="match status" value="1"/>
</dbReference>
<keyword evidence="11" id="KW-1185">Reference proteome</keyword>
<feature type="transmembrane region" description="Helical" evidence="8">
    <location>
        <begin position="339"/>
        <end position="359"/>
    </location>
</feature>
<comment type="caution">
    <text evidence="10">The sequence shown here is derived from an EMBL/GenBank/DDBJ whole genome shotgun (WGS) entry which is preliminary data.</text>
</comment>
<gene>
    <name evidence="10" type="ORF">C8A00DRAFT_45020</name>
</gene>
<dbReference type="InterPro" id="IPR024041">
    <property type="entry name" value="NH4_transpt_AmtB-like_dom"/>
</dbReference>
<feature type="transmembrane region" description="Helical" evidence="8">
    <location>
        <begin position="220"/>
        <end position="237"/>
    </location>
</feature>
<evidence type="ECO:0000256" key="8">
    <source>
        <dbReference type="RuleBase" id="RU362002"/>
    </source>
</evidence>
<dbReference type="FunFam" id="1.10.3430.10:FF:000003">
    <property type="entry name" value="Ammonium transporter"/>
    <property type="match status" value="1"/>
</dbReference>
<dbReference type="InterPro" id="IPR029020">
    <property type="entry name" value="Ammonium/urea_transptr"/>
</dbReference>
<comment type="similarity">
    <text evidence="2 8">Belongs to the ammonia transporter channel (TC 1.A.11.2) family.</text>
</comment>
<feature type="transmembrane region" description="Helical" evidence="8">
    <location>
        <begin position="178"/>
        <end position="199"/>
    </location>
</feature>
<accession>A0AAN6ZWX8</accession>
<reference evidence="10" key="1">
    <citation type="journal article" date="2023" name="Mol. Phylogenet. Evol.">
        <title>Genome-scale phylogeny and comparative genomics of the fungal order Sordariales.</title>
        <authorList>
            <person name="Hensen N."/>
            <person name="Bonometti L."/>
            <person name="Westerberg I."/>
            <person name="Brannstrom I.O."/>
            <person name="Guillou S."/>
            <person name="Cros-Aarteil S."/>
            <person name="Calhoun S."/>
            <person name="Haridas S."/>
            <person name="Kuo A."/>
            <person name="Mondo S."/>
            <person name="Pangilinan J."/>
            <person name="Riley R."/>
            <person name="LaButti K."/>
            <person name="Andreopoulos B."/>
            <person name="Lipzen A."/>
            <person name="Chen C."/>
            <person name="Yan M."/>
            <person name="Daum C."/>
            <person name="Ng V."/>
            <person name="Clum A."/>
            <person name="Steindorff A."/>
            <person name="Ohm R.A."/>
            <person name="Martin F."/>
            <person name="Silar P."/>
            <person name="Natvig D.O."/>
            <person name="Lalanne C."/>
            <person name="Gautier V."/>
            <person name="Ament-Velasquez S.L."/>
            <person name="Kruys A."/>
            <person name="Hutchinson M.I."/>
            <person name="Powell A.J."/>
            <person name="Barry K."/>
            <person name="Miller A.N."/>
            <person name="Grigoriev I.V."/>
            <person name="Debuchy R."/>
            <person name="Gladieux P."/>
            <person name="Hiltunen Thoren M."/>
            <person name="Johannesson H."/>
        </authorList>
    </citation>
    <scope>NUCLEOTIDE SEQUENCE</scope>
    <source>
        <strain evidence="10">CBS 538.74</strain>
    </source>
</reference>
<keyword evidence="6 8" id="KW-0472">Membrane</keyword>
<dbReference type="GO" id="GO:0005886">
    <property type="term" value="C:plasma membrane"/>
    <property type="evidence" value="ECO:0007669"/>
    <property type="project" value="UniProtKB-SubCell"/>
</dbReference>
<name>A0AAN6ZWX8_9PEZI</name>
<sequence>MSAGPLTEYAGVMGVADSGGDLLAEDLNLYYSGGDFAWIMTCSALVLLMVPGVGFFYSGLARRKSALALIWLSLISIAVAGFQWFFWGAFIGDLSNFGLMKVLAQPSVGSTKLPDLLFCLYQGMFAAITPAFAIGAAADRGRMLPCVVFIFIWATVVYDPIAYWTWNANGWSFKMGGLDFAGGTPVHISSGAAALAYSLMLGKRTGYNKVNGLPYRPHNVTHVVLGTVFLWVGWFGFNGGSALAANLRAVMACIMTHIAACVGGLTWCLLDYRLERKWSTVGFCSGAIAGLVAITPAAGYVPPWSAVVFGVVGGIACNLATKLKFLLGVDDALDIFAEHGVGGIVGNLLTGLVAADYIAHLDYVTSIPGGWVNHNYIQLAYQLADSVAGFSYSFVMTCIILFLMNLVPGLSLRVSAGEEEIGLDDGELGEFAYVAVYRVAVAFARQGCPFAFVTAYDYVEITRHIDGALTGMPGSPSHSIKGHFSEKTA</sequence>
<dbReference type="Proteomes" id="UP001302745">
    <property type="component" value="Unassembled WGS sequence"/>
</dbReference>
<evidence type="ECO:0000259" key="9">
    <source>
        <dbReference type="Pfam" id="PF00909"/>
    </source>
</evidence>
<feature type="transmembrane region" description="Helical" evidence="8">
    <location>
        <begin position="307"/>
        <end position="327"/>
    </location>
</feature>
<dbReference type="PANTHER" id="PTHR43029">
    <property type="entry name" value="AMMONIUM TRANSPORTER MEP2"/>
    <property type="match status" value="1"/>
</dbReference>
<protein>
    <recommendedName>
        <fullName evidence="8">Ammonium transporter</fullName>
    </recommendedName>
</protein>
<keyword evidence="5 8" id="KW-1133">Transmembrane helix</keyword>
<dbReference type="GO" id="GO:0008519">
    <property type="term" value="F:ammonium channel activity"/>
    <property type="evidence" value="ECO:0007669"/>
    <property type="project" value="InterPro"/>
</dbReference>
<dbReference type="AlphaFoldDB" id="A0AAN6ZWX8"/>
<keyword evidence="7 8" id="KW-0924">Ammonia transport</keyword>
<evidence type="ECO:0000256" key="5">
    <source>
        <dbReference type="ARBA" id="ARBA00022989"/>
    </source>
</evidence>
<feature type="transmembrane region" description="Helical" evidence="8">
    <location>
        <begin position="146"/>
        <end position="166"/>
    </location>
</feature>
<comment type="subcellular location">
    <subcellularLocation>
        <location evidence="8">Cell membrane</location>
        <topology evidence="8">Multi-pass membrane protein</topology>
    </subcellularLocation>
    <subcellularLocation>
        <location evidence="1">Membrane</location>
        <topology evidence="1">Multi-pass membrane protein</topology>
    </subcellularLocation>
</comment>
<dbReference type="EMBL" id="MU856998">
    <property type="protein sequence ID" value="KAK4151836.1"/>
    <property type="molecule type" value="Genomic_DNA"/>
</dbReference>
<dbReference type="SUPFAM" id="SSF111352">
    <property type="entry name" value="Ammonium transporter"/>
    <property type="match status" value="1"/>
</dbReference>
<dbReference type="Gene3D" id="1.10.3430.10">
    <property type="entry name" value="Ammonium transporter AmtB like domains"/>
    <property type="match status" value="1"/>
</dbReference>
<evidence type="ECO:0000313" key="11">
    <source>
        <dbReference type="Proteomes" id="UP001302745"/>
    </source>
</evidence>
<evidence type="ECO:0000256" key="2">
    <source>
        <dbReference type="ARBA" id="ARBA00005887"/>
    </source>
</evidence>
<keyword evidence="4 8" id="KW-0812">Transmembrane</keyword>